<gene>
    <name evidence="2" type="ORF">Pla144_35620</name>
</gene>
<dbReference type="OrthoDB" id="261740at2"/>
<proteinExistence type="predicted"/>
<feature type="domain" description="Methyltransferase FkbM" evidence="1">
    <location>
        <begin position="92"/>
        <end position="258"/>
    </location>
</feature>
<organism evidence="2 3">
    <name type="scientific">Bythopirellula polymerisocia</name>
    <dbReference type="NCBI Taxonomy" id="2528003"/>
    <lineage>
        <taxon>Bacteria</taxon>
        <taxon>Pseudomonadati</taxon>
        <taxon>Planctomycetota</taxon>
        <taxon>Planctomycetia</taxon>
        <taxon>Pirellulales</taxon>
        <taxon>Lacipirellulaceae</taxon>
        <taxon>Bythopirellula</taxon>
    </lineage>
</organism>
<reference evidence="2 3" key="1">
    <citation type="submission" date="2019-02" db="EMBL/GenBank/DDBJ databases">
        <title>Deep-cultivation of Planctomycetes and their phenomic and genomic characterization uncovers novel biology.</title>
        <authorList>
            <person name="Wiegand S."/>
            <person name="Jogler M."/>
            <person name="Boedeker C."/>
            <person name="Pinto D."/>
            <person name="Vollmers J."/>
            <person name="Rivas-Marin E."/>
            <person name="Kohn T."/>
            <person name="Peeters S.H."/>
            <person name="Heuer A."/>
            <person name="Rast P."/>
            <person name="Oberbeckmann S."/>
            <person name="Bunk B."/>
            <person name="Jeske O."/>
            <person name="Meyerdierks A."/>
            <person name="Storesund J.E."/>
            <person name="Kallscheuer N."/>
            <person name="Luecker S."/>
            <person name="Lage O.M."/>
            <person name="Pohl T."/>
            <person name="Merkel B.J."/>
            <person name="Hornburger P."/>
            <person name="Mueller R.-W."/>
            <person name="Bruemmer F."/>
            <person name="Labrenz M."/>
            <person name="Spormann A.M."/>
            <person name="Op Den Camp H."/>
            <person name="Overmann J."/>
            <person name="Amann R."/>
            <person name="Jetten M.S.M."/>
            <person name="Mascher T."/>
            <person name="Medema M.H."/>
            <person name="Devos D.P."/>
            <person name="Kaster A.-K."/>
            <person name="Ovreas L."/>
            <person name="Rohde M."/>
            <person name="Galperin M.Y."/>
            <person name="Jogler C."/>
        </authorList>
    </citation>
    <scope>NUCLEOTIDE SEQUENCE [LARGE SCALE GENOMIC DNA]</scope>
    <source>
        <strain evidence="2 3">Pla144</strain>
    </source>
</reference>
<sequence length="298" mass="33607">MDLAWKMLERVPPSLKASVKRCTSTELRLWLRDRLGVSDRSIPDKIVTVKDGRRFHIGPDYIYLPLFVSGEFEPAATTVVKRLLRKGDHVVDAGANYGWYTTLCAEIVGSKGSVYAFEPVPSTFDRLNEHITLNSNSDCVVAEQLALGIEQGETYVHLFNDLSHSRSSISNLGRNHFVVHCVPMTDLKSYLESRRVDHIDFLKCDVEGSELMVLQGAGEILDRVNAPIILIELNEETAPEFGYQPIDIVNYLRDRGYDSFYGIEAKNTICRIKDPQKVAKLNPLLCCKGDRIEKRMGS</sequence>
<dbReference type="Pfam" id="PF05050">
    <property type="entry name" value="Methyltransf_21"/>
    <property type="match status" value="1"/>
</dbReference>
<evidence type="ECO:0000313" key="3">
    <source>
        <dbReference type="Proteomes" id="UP000318437"/>
    </source>
</evidence>
<name>A0A5C6CNP5_9BACT</name>
<dbReference type="EMBL" id="SJPS01000005">
    <property type="protein sequence ID" value="TWU24676.1"/>
    <property type="molecule type" value="Genomic_DNA"/>
</dbReference>
<dbReference type="RefSeq" id="WP_146451899.1">
    <property type="nucleotide sequence ID" value="NZ_SJPS01000005.1"/>
</dbReference>
<evidence type="ECO:0000313" key="2">
    <source>
        <dbReference type="EMBL" id="TWU24676.1"/>
    </source>
</evidence>
<dbReference type="SUPFAM" id="SSF53335">
    <property type="entry name" value="S-adenosyl-L-methionine-dependent methyltransferases"/>
    <property type="match status" value="1"/>
</dbReference>
<dbReference type="InterPro" id="IPR006342">
    <property type="entry name" value="FkbM_mtfrase"/>
</dbReference>
<comment type="caution">
    <text evidence="2">The sequence shown here is derived from an EMBL/GenBank/DDBJ whole genome shotgun (WGS) entry which is preliminary data.</text>
</comment>
<evidence type="ECO:0000259" key="1">
    <source>
        <dbReference type="Pfam" id="PF05050"/>
    </source>
</evidence>
<dbReference type="AlphaFoldDB" id="A0A5C6CNP5"/>
<protein>
    <recommendedName>
        <fullName evidence="1">Methyltransferase FkbM domain-containing protein</fullName>
    </recommendedName>
</protein>
<dbReference type="NCBIfam" id="TIGR01444">
    <property type="entry name" value="fkbM_fam"/>
    <property type="match status" value="1"/>
</dbReference>
<dbReference type="InterPro" id="IPR052514">
    <property type="entry name" value="SAM-dependent_MTase"/>
</dbReference>
<dbReference type="PANTHER" id="PTHR34203">
    <property type="entry name" value="METHYLTRANSFERASE, FKBM FAMILY PROTEIN"/>
    <property type="match status" value="1"/>
</dbReference>
<keyword evidence="3" id="KW-1185">Reference proteome</keyword>
<dbReference type="Proteomes" id="UP000318437">
    <property type="component" value="Unassembled WGS sequence"/>
</dbReference>
<dbReference type="PANTHER" id="PTHR34203:SF15">
    <property type="entry name" value="SLL1173 PROTEIN"/>
    <property type="match status" value="1"/>
</dbReference>
<accession>A0A5C6CNP5</accession>
<dbReference type="Gene3D" id="3.40.50.150">
    <property type="entry name" value="Vaccinia Virus protein VP39"/>
    <property type="match status" value="1"/>
</dbReference>
<dbReference type="InterPro" id="IPR029063">
    <property type="entry name" value="SAM-dependent_MTases_sf"/>
</dbReference>